<name>A0A179EQ49_ENTTH</name>
<evidence type="ECO:0000313" key="8">
    <source>
        <dbReference type="Proteomes" id="UP000078516"/>
    </source>
</evidence>
<evidence type="ECO:0000256" key="3">
    <source>
        <dbReference type="ARBA" id="ARBA00022989"/>
    </source>
</evidence>
<keyword evidence="4 6" id="KW-0472">Membrane</keyword>
<dbReference type="EMBL" id="LWMN01000016">
    <property type="protein sequence ID" value="OAQ55009.1"/>
    <property type="molecule type" value="Genomic_DNA"/>
</dbReference>
<gene>
    <name evidence="7" type="ORF">A6E74_10440</name>
</gene>
<evidence type="ECO:0000313" key="7">
    <source>
        <dbReference type="EMBL" id="OAQ55009.1"/>
    </source>
</evidence>
<organism evidence="7 8">
    <name type="scientific">Enterococcus thailandicus</name>
    <dbReference type="NCBI Taxonomy" id="417368"/>
    <lineage>
        <taxon>Bacteria</taxon>
        <taxon>Bacillati</taxon>
        <taxon>Bacillota</taxon>
        <taxon>Bacilli</taxon>
        <taxon>Lactobacillales</taxon>
        <taxon>Enterococcaceae</taxon>
        <taxon>Enterococcus</taxon>
    </lineage>
</organism>
<evidence type="ECO:0000256" key="6">
    <source>
        <dbReference type="SAM" id="Phobius"/>
    </source>
</evidence>
<comment type="subcellular location">
    <subcellularLocation>
        <location evidence="1">Membrane</location>
        <topology evidence="1">Multi-pass membrane protein</topology>
    </subcellularLocation>
</comment>
<dbReference type="AlphaFoldDB" id="A0A179EQ49"/>
<evidence type="ECO:0000256" key="5">
    <source>
        <dbReference type="ARBA" id="ARBA00023600"/>
    </source>
</evidence>
<dbReference type="InterPro" id="IPR006480">
    <property type="entry name" value="Phage_holin_4_1"/>
</dbReference>
<reference evidence="7 8" key="1">
    <citation type="submission" date="2016-04" db="EMBL/GenBank/DDBJ databases">
        <title>Draft genome of an Enterococcus thailandicus strain isolated from bovine feces.</title>
        <authorList>
            <person name="Beukers A.G."/>
            <person name="Zaheer R."/>
            <person name="Goji N."/>
            <person name="Cook S.R."/>
            <person name="Amoako K."/>
            <person name="Chaves A.V."/>
            <person name="Ward M.P."/>
            <person name="Mcallister T.A."/>
        </authorList>
    </citation>
    <scope>NUCLEOTIDE SEQUENCE [LARGE SCALE GENOMIC DNA]</scope>
    <source>
        <strain evidence="7 8">F0711D 46</strain>
    </source>
</reference>
<evidence type="ECO:0000256" key="2">
    <source>
        <dbReference type="ARBA" id="ARBA00022692"/>
    </source>
</evidence>
<feature type="transmembrane region" description="Helical" evidence="6">
    <location>
        <begin position="84"/>
        <end position="107"/>
    </location>
</feature>
<keyword evidence="3 6" id="KW-1133">Transmembrane helix</keyword>
<accession>A0A179EQ49</accession>
<proteinExistence type="inferred from homology"/>
<comment type="similarity">
    <text evidence="5">Belongs to the bacteriophage holin family. Cp-1 holin subfamily.</text>
</comment>
<comment type="caution">
    <text evidence="7">The sequence shown here is derived from an EMBL/GenBank/DDBJ whole genome shotgun (WGS) entry which is preliminary data.</text>
</comment>
<keyword evidence="2 6" id="KW-0812">Transmembrane</keyword>
<dbReference type="Pfam" id="PF05105">
    <property type="entry name" value="Phage_holin_4_1"/>
    <property type="match status" value="1"/>
</dbReference>
<dbReference type="Proteomes" id="UP000078516">
    <property type="component" value="Unassembled WGS sequence"/>
</dbReference>
<protein>
    <submittedName>
        <fullName evidence="7">Holin</fullName>
    </submittedName>
</protein>
<sequence length="134" mass="14940">MVLIDNLLLWNEFRGLLNNIYIQIFVWIVIADIVTGICKGIFVKETNSTKGLMGIVKHLLVVGLVLIAYPYLKIMGFEGVATAFVFSYIAVYGISVIENLGQLGIPVPEFVKNRFSKLKETSEKQGEEENGGKK</sequence>
<feature type="transmembrane region" description="Helical" evidence="6">
    <location>
        <begin position="54"/>
        <end position="72"/>
    </location>
</feature>
<dbReference type="RefSeq" id="WP_067484925.1">
    <property type="nucleotide sequence ID" value="NZ_JAQDAW010000006.1"/>
</dbReference>
<evidence type="ECO:0000256" key="1">
    <source>
        <dbReference type="ARBA" id="ARBA00004141"/>
    </source>
</evidence>
<evidence type="ECO:0000256" key="4">
    <source>
        <dbReference type="ARBA" id="ARBA00023136"/>
    </source>
</evidence>
<dbReference type="NCBIfam" id="TIGR01593">
    <property type="entry name" value="holin_tox_secr"/>
    <property type="match status" value="1"/>
</dbReference>
<feature type="transmembrane region" description="Helical" evidence="6">
    <location>
        <begin position="20"/>
        <end position="42"/>
    </location>
</feature>
<dbReference type="GO" id="GO:0016020">
    <property type="term" value="C:membrane"/>
    <property type="evidence" value="ECO:0007669"/>
    <property type="project" value="UniProtKB-SubCell"/>
</dbReference>
<keyword evidence="8" id="KW-1185">Reference proteome</keyword>